<evidence type="ECO:0000259" key="9">
    <source>
        <dbReference type="Pfam" id="PF04108"/>
    </source>
</evidence>
<proteinExistence type="inferred from homology"/>
<keyword evidence="4 6" id="KW-0072">Autophagy</keyword>
<dbReference type="GO" id="GO:0000422">
    <property type="term" value="P:autophagy of mitochondrion"/>
    <property type="evidence" value="ECO:0007669"/>
    <property type="project" value="TreeGrafter"/>
</dbReference>
<comment type="function">
    <text evidence="6">Autophagy-specific protein that functions in response to autophagy-inducing signals as a scaffold to recruit other ATG proteins to organize preautophagosomal structure (PAS) formation. Modulates the timing and magnitude of the autophagy response, such as the size of the sequestering vesicles. Plays particularly a role in pexophagy and nucleophagy.</text>
</comment>
<keyword evidence="7" id="KW-0175">Coiled coil</keyword>
<comment type="similarity">
    <text evidence="1 6">Belongs to the ATG17 family.</text>
</comment>
<reference evidence="10 11" key="1">
    <citation type="journal article" date="2020" name="Phytopathology">
        <title>Genome Sequence Resources of Colletotrichum truncatum, C. plurivorum, C. musicola, and C. sojae: Four Species Pathogenic to Soybean (Glycine max).</title>
        <authorList>
            <person name="Rogerio F."/>
            <person name="Boufleur T.R."/>
            <person name="Ciampi-Guillardi M."/>
            <person name="Sukno S.A."/>
            <person name="Thon M.R."/>
            <person name="Massola Junior N.S."/>
            <person name="Baroncelli R."/>
        </authorList>
    </citation>
    <scope>NUCLEOTIDE SEQUENCE [LARGE SCALE GENOMIC DNA]</scope>
    <source>
        <strain evidence="10 11">LFN0009</strain>
    </source>
</reference>
<feature type="domain" description="Autophagy protein ATG17-like" evidence="9">
    <location>
        <begin position="64"/>
        <end position="484"/>
    </location>
</feature>
<sequence length="545" mass="59813">MANSPSHGSSRSAASSTSAGRDSLTHSRDSRDAAPSGSAASAAAAADSVPVETLVEHLLAAKRSLSTMNLLVRANEITTQARLAHEEAVVLHAEGRFLRRAAADQIAVLAKVRRGLKRTYDAGKRDFKNLVKTMDATNETLQDTMAMLRNTTVEPGFRPAGEERRNLMDFVDERSVHVMVEALKKSLGELQVRCPARLSVAISASIQTSFDGDLLRFDDDLRSLKKTLMAKSLPRKSSDSSSYDPPMPDLLASLVDHSHCMAQLLTSLTKHFDLCVTAVRTTEGGAALARLRAAEATQSQGGDAVSISGVIASQESHTPDLEPATTQDRADMLEIVVSDAAEVDSVVREITDRLHAMEEDHAELTKQADRARDAFFASLDTFAALEDAGGRFAGYVAAEAEFLQRWDDERYVIFQKLGEMDDLRDFYEKYAGAYDNLVLEVERRRAVEDKIRGIWRKAKEGVDRLVEADRRERDTFRQEIGEFIPTDLWPGMDAGMKRYELVAVADDGTADDEDPGGGGSQRSTPALDRSAVDAARDRHTRSQQR</sequence>
<evidence type="ECO:0000256" key="2">
    <source>
        <dbReference type="ARBA" id="ARBA00013806"/>
    </source>
</evidence>
<dbReference type="EMBL" id="WIGN01000199">
    <property type="protein sequence ID" value="KAF6804789.1"/>
    <property type="molecule type" value="Genomic_DNA"/>
</dbReference>
<evidence type="ECO:0000256" key="3">
    <source>
        <dbReference type="ARBA" id="ARBA00022490"/>
    </source>
</evidence>
<evidence type="ECO:0000256" key="6">
    <source>
        <dbReference type="RuleBase" id="RU368080"/>
    </source>
</evidence>
<dbReference type="Proteomes" id="UP000652219">
    <property type="component" value="Unassembled WGS sequence"/>
</dbReference>
<evidence type="ECO:0000313" key="10">
    <source>
        <dbReference type="EMBL" id="KAF6804789.1"/>
    </source>
</evidence>
<dbReference type="InterPro" id="IPR007240">
    <property type="entry name" value="Atg17"/>
</dbReference>
<evidence type="ECO:0000256" key="5">
    <source>
        <dbReference type="ARBA" id="ARBA00023136"/>
    </source>
</evidence>
<protein>
    <recommendedName>
        <fullName evidence="2 6">Autophagy-related protein 17</fullName>
    </recommendedName>
</protein>
<evidence type="ECO:0000256" key="7">
    <source>
        <dbReference type="SAM" id="Coils"/>
    </source>
</evidence>
<feature type="compositionally biased region" description="Basic and acidic residues" evidence="8">
    <location>
        <begin position="23"/>
        <end position="32"/>
    </location>
</feature>
<organism evidence="10 11">
    <name type="scientific">Colletotrichum sojae</name>
    <dbReference type="NCBI Taxonomy" id="2175907"/>
    <lineage>
        <taxon>Eukaryota</taxon>
        <taxon>Fungi</taxon>
        <taxon>Dikarya</taxon>
        <taxon>Ascomycota</taxon>
        <taxon>Pezizomycotina</taxon>
        <taxon>Sordariomycetes</taxon>
        <taxon>Hypocreomycetidae</taxon>
        <taxon>Glomerellales</taxon>
        <taxon>Glomerellaceae</taxon>
        <taxon>Colletotrichum</taxon>
        <taxon>Colletotrichum orchidearum species complex</taxon>
    </lineage>
</organism>
<feature type="compositionally biased region" description="Low complexity" evidence="8">
    <location>
        <begin position="33"/>
        <end position="46"/>
    </location>
</feature>
<keyword evidence="3 6" id="KW-0963">Cytoplasm</keyword>
<comment type="subcellular location">
    <subcellularLocation>
        <location evidence="6">Cytoplasm</location>
    </subcellularLocation>
    <subcellularLocation>
        <location evidence="6">Preautophagosomal structure membrane</location>
        <topology evidence="6">Peripheral membrane protein</topology>
    </subcellularLocation>
</comment>
<keyword evidence="11" id="KW-1185">Reference proteome</keyword>
<dbReference type="GO" id="GO:0030295">
    <property type="term" value="F:protein kinase activator activity"/>
    <property type="evidence" value="ECO:0007669"/>
    <property type="project" value="TreeGrafter"/>
</dbReference>
<evidence type="ECO:0000256" key="4">
    <source>
        <dbReference type="ARBA" id="ARBA00023006"/>
    </source>
</evidence>
<dbReference type="InterPro" id="IPR045326">
    <property type="entry name" value="ATG17-like_dom"/>
</dbReference>
<dbReference type="AlphaFoldDB" id="A0A8H6J1L2"/>
<feature type="compositionally biased region" description="Low complexity" evidence="8">
    <location>
        <begin position="1"/>
        <end position="19"/>
    </location>
</feature>
<gene>
    <name evidence="10" type="ORF">CSOJ01_09942</name>
</gene>
<evidence type="ECO:0000256" key="1">
    <source>
        <dbReference type="ARBA" id="ARBA00006259"/>
    </source>
</evidence>
<keyword evidence="5" id="KW-0472">Membrane</keyword>
<dbReference type="GO" id="GO:1990316">
    <property type="term" value="C:Atg1/ULK1 kinase complex"/>
    <property type="evidence" value="ECO:0007669"/>
    <property type="project" value="TreeGrafter"/>
</dbReference>
<feature type="coiled-coil region" evidence="7">
    <location>
        <begin position="347"/>
        <end position="374"/>
    </location>
</feature>
<comment type="caution">
    <text evidence="10">The sequence shown here is derived from an EMBL/GenBank/DDBJ whole genome shotgun (WGS) entry which is preliminary data.</text>
</comment>
<dbReference type="GO" id="GO:0000045">
    <property type="term" value="P:autophagosome assembly"/>
    <property type="evidence" value="ECO:0007669"/>
    <property type="project" value="TreeGrafter"/>
</dbReference>
<evidence type="ECO:0000313" key="11">
    <source>
        <dbReference type="Proteomes" id="UP000652219"/>
    </source>
</evidence>
<accession>A0A8H6J1L2</accession>
<dbReference type="PANTHER" id="PTHR28005">
    <property type="entry name" value="AUTOPHAGY-RELATED PROTEIN 17"/>
    <property type="match status" value="1"/>
</dbReference>
<dbReference type="Pfam" id="PF04108">
    <property type="entry name" value="ATG17_like"/>
    <property type="match status" value="1"/>
</dbReference>
<evidence type="ECO:0000256" key="8">
    <source>
        <dbReference type="SAM" id="MobiDB-lite"/>
    </source>
</evidence>
<dbReference type="GO" id="GO:0034045">
    <property type="term" value="C:phagophore assembly site membrane"/>
    <property type="evidence" value="ECO:0007669"/>
    <property type="project" value="UniProtKB-SubCell"/>
</dbReference>
<dbReference type="GO" id="GO:0060090">
    <property type="term" value="F:molecular adaptor activity"/>
    <property type="evidence" value="ECO:0007669"/>
    <property type="project" value="TreeGrafter"/>
</dbReference>
<dbReference type="PANTHER" id="PTHR28005:SF1">
    <property type="entry name" value="AUTOPHAGY-RELATED PROTEIN 17"/>
    <property type="match status" value="1"/>
</dbReference>
<name>A0A8H6J1L2_9PEZI</name>
<feature type="region of interest" description="Disordered" evidence="8">
    <location>
        <begin position="1"/>
        <end position="46"/>
    </location>
</feature>
<dbReference type="GO" id="GO:0034727">
    <property type="term" value="P:piecemeal microautophagy of the nucleus"/>
    <property type="evidence" value="ECO:0007669"/>
    <property type="project" value="TreeGrafter"/>
</dbReference>
<feature type="region of interest" description="Disordered" evidence="8">
    <location>
        <begin position="506"/>
        <end position="545"/>
    </location>
</feature>